<dbReference type="EMBL" id="JABFRW010000136">
    <property type="protein sequence ID" value="NOT34656.1"/>
    <property type="molecule type" value="Genomic_DNA"/>
</dbReference>
<evidence type="ECO:0000256" key="1">
    <source>
        <dbReference type="SAM" id="SignalP"/>
    </source>
</evidence>
<proteinExistence type="predicted"/>
<gene>
    <name evidence="2" type="ORF">HOP12_10875</name>
</gene>
<name>A0A849SJ75_UNCEI</name>
<reference evidence="2 3" key="1">
    <citation type="submission" date="2020-04" db="EMBL/GenBank/DDBJ databases">
        <title>Metagenomic profiling of ammonia- and methane-oxidizing microorganisms in a Dutch drinking water treatment plant.</title>
        <authorList>
            <person name="Poghosyan L."/>
            <person name="Leucker S."/>
        </authorList>
    </citation>
    <scope>NUCLEOTIDE SEQUENCE [LARGE SCALE GENOMIC DNA]</scope>
    <source>
        <strain evidence="2">S-RSF-IL-03</strain>
    </source>
</reference>
<dbReference type="AlphaFoldDB" id="A0A849SJ75"/>
<evidence type="ECO:0000313" key="2">
    <source>
        <dbReference type="EMBL" id="NOT34656.1"/>
    </source>
</evidence>
<organism evidence="2 3">
    <name type="scientific">Eiseniibacteriota bacterium</name>
    <dbReference type="NCBI Taxonomy" id="2212470"/>
    <lineage>
        <taxon>Bacteria</taxon>
        <taxon>Candidatus Eiseniibacteriota</taxon>
    </lineage>
</organism>
<evidence type="ECO:0000313" key="3">
    <source>
        <dbReference type="Proteomes" id="UP000580839"/>
    </source>
</evidence>
<dbReference type="PROSITE" id="PS51257">
    <property type="entry name" value="PROKAR_LIPOPROTEIN"/>
    <property type="match status" value="1"/>
</dbReference>
<evidence type="ECO:0008006" key="4">
    <source>
        <dbReference type="Google" id="ProtNLM"/>
    </source>
</evidence>
<keyword evidence="1" id="KW-0732">Signal</keyword>
<feature type="signal peptide" evidence="1">
    <location>
        <begin position="1"/>
        <end position="40"/>
    </location>
</feature>
<dbReference type="Proteomes" id="UP000580839">
    <property type="component" value="Unassembled WGS sequence"/>
</dbReference>
<protein>
    <recommendedName>
        <fullName evidence="4">PorT family protein</fullName>
    </recommendedName>
</protein>
<accession>A0A849SJ75</accession>
<comment type="caution">
    <text evidence="2">The sequence shown here is derived from an EMBL/GenBank/DDBJ whole genome shotgun (WGS) entry which is preliminary data.</text>
</comment>
<sequence length="301" mass="31674">MRKPRCQVSSRHAAFAPRTSFAFALALACSLASWCIGASAAHAEADRFRVDLLFGRQFERFQSRQADSLGLSVSDGLHAGMEFDFDVMRMPMKGKPGPGLRVSGRTTVAERVFAIDPDAVPVGVIAAPIEEAPTLEVFGGIGLQVPLGIVDGDAGTSLFVRYEGGIILARGTEYDFIDVNTIGFGFERDIGIFEGSLVEVKNGRNELFGPADSKGRWNLRFRIVSRLGGFSRLGEAPAAPAAGRATATPAGVVETGRPLRAFFDLCVDSDGGSGADGLGMTAGVAADAGMLARRLGGLFGL</sequence>
<feature type="chain" id="PRO_5032773328" description="PorT family protein" evidence="1">
    <location>
        <begin position="41"/>
        <end position="301"/>
    </location>
</feature>